<evidence type="ECO:0000313" key="3">
    <source>
        <dbReference type="Proteomes" id="UP000095214"/>
    </source>
</evidence>
<keyword evidence="1" id="KW-0472">Membrane</keyword>
<dbReference type="RefSeq" id="WP_009743860.1">
    <property type="nucleotide sequence ID" value="NZ_CP017298.1"/>
</dbReference>
<accession>A0A1D8B2T3</accession>
<name>A0A1D8B2T3_9ACTO</name>
<gene>
    <name evidence="2" type="ORF">BH719_05750</name>
</gene>
<dbReference type="STRING" id="178339.BH719_05750"/>
<keyword evidence="3" id="KW-1185">Reference proteome</keyword>
<evidence type="ECO:0000256" key="1">
    <source>
        <dbReference type="SAM" id="Phobius"/>
    </source>
</evidence>
<evidence type="ECO:0000313" key="2">
    <source>
        <dbReference type="EMBL" id="AOS47419.1"/>
    </source>
</evidence>
<dbReference type="AlphaFoldDB" id="A0A1D8B2T3"/>
<dbReference type="EMBL" id="CP017298">
    <property type="protein sequence ID" value="AOS47419.1"/>
    <property type="molecule type" value="Genomic_DNA"/>
</dbReference>
<feature type="transmembrane region" description="Helical" evidence="1">
    <location>
        <begin position="45"/>
        <end position="67"/>
    </location>
</feature>
<keyword evidence="1" id="KW-1133">Transmembrane helix</keyword>
<protein>
    <submittedName>
        <fullName evidence="2">Uncharacterized protein</fullName>
    </submittedName>
</protein>
<keyword evidence="1" id="KW-0812">Transmembrane</keyword>
<feature type="transmembrane region" description="Helical" evidence="1">
    <location>
        <begin position="20"/>
        <end position="39"/>
    </location>
</feature>
<proteinExistence type="predicted"/>
<organism evidence="2 3">
    <name type="scientific">Pauljensenia hongkongensis</name>
    <dbReference type="NCBI Taxonomy" id="178339"/>
    <lineage>
        <taxon>Bacteria</taxon>
        <taxon>Bacillati</taxon>
        <taxon>Actinomycetota</taxon>
        <taxon>Actinomycetes</taxon>
        <taxon>Actinomycetales</taxon>
        <taxon>Actinomycetaceae</taxon>
        <taxon>Pauljensenia</taxon>
    </lineage>
</organism>
<reference evidence="2 3" key="1">
    <citation type="submission" date="2016-09" db="EMBL/GenBank/DDBJ databases">
        <title>Complete genome sequence of Actinomyces hongkongensis HKU8.</title>
        <authorList>
            <person name="Gao Y.-X."/>
            <person name="Zhou Y.-Y."/>
            <person name="Xie Y."/>
            <person name="Wang M."/>
            <person name="Wang S.-J."/>
            <person name="Shen S.-G."/>
        </authorList>
    </citation>
    <scope>NUCLEOTIDE SEQUENCE [LARGE SCALE GENOMIC DNA]</scope>
    <source>
        <strain evidence="2 3">HKU8</strain>
    </source>
</reference>
<dbReference type="KEGG" id="phon:BH719_05750"/>
<feature type="transmembrane region" description="Helical" evidence="1">
    <location>
        <begin position="88"/>
        <end position="113"/>
    </location>
</feature>
<dbReference type="Proteomes" id="UP000095214">
    <property type="component" value="Chromosome"/>
</dbReference>
<feature type="transmembrane region" description="Helical" evidence="1">
    <location>
        <begin position="125"/>
        <end position="146"/>
    </location>
</feature>
<sequence>MGKNHLCGTADDLRRAGARASLGASVVCALVCAVMFTIGSLQRGVLFALLGAMTLLITIDDWHTLVVENSAPRRWRRVEGGYLLKTPGSLAVTHAVTGLGLVVLSPALLWFMALTRVVTPPVRVMLTPGLLTLFLKSAGAVVRPFLFRPFLPEIFVSPALLSVRCNSAHQWTAEWDERTEITDSRGLSCVHMDNRVHSGWLIGMHGAPCGHSYLQRTVSLLARHPIERRALGTAEGAAVLAKIL</sequence>